<name>A0ABN9RM02_9DINO</name>
<feature type="chain" id="PRO_5047082958" evidence="1">
    <location>
        <begin position="28"/>
        <end position="412"/>
    </location>
</feature>
<comment type="caution">
    <text evidence="2">The sequence shown here is derived from an EMBL/GenBank/DDBJ whole genome shotgun (WGS) entry which is preliminary data.</text>
</comment>
<protein>
    <submittedName>
        <fullName evidence="2">Uncharacterized protein</fullName>
    </submittedName>
</protein>
<organism evidence="2 3">
    <name type="scientific">Prorocentrum cordatum</name>
    <dbReference type="NCBI Taxonomy" id="2364126"/>
    <lineage>
        <taxon>Eukaryota</taxon>
        <taxon>Sar</taxon>
        <taxon>Alveolata</taxon>
        <taxon>Dinophyceae</taxon>
        <taxon>Prorocentrales</taxon>
        <taxon>Prorocentraceae</taxon>
        <taxon>Prorocentrum</taxon>
    </lineage>
</organism>
<accession>A0ABN9RM02</accession>
<sequence>MRAAGASCARWAGGAPWAAALLGAAAALVAAALAAARAAAGGGAERCAQAVGPDAECPAALAAPLGGDWRRAVVPGAFPPVVMQALLDLAPDAVVLGDGYGSNNVKPLSASEFFGGASPSSAAEWAASQPEGDQRAKAVAWARTYVGVARKMKQLVEARLSPSAPLSFDFIHLSCRERDETVLHDGRDSHPEHADNCYLNQTECVRDASARHWRSHTAHVYLHGPEGGDFEGDTAAKSAAEHARIAAADRLRLRAASSVVKGVAMWISAVGAALDGAAVLKQAAPPRLQCDLRGPAGARLCARCRWMERASDCLGSIVAAALDCNKALPAKGELPHVLVQLAPAAEAALQRDMPLVACLVCGGTGAVRSSSFVKCCGEPGAKGMLAISRLAEGLAPGVSARVAVAIEKLDYG</sequence>
<feature type="signal peptide" evidence="1">
    <location>
        <begin position="1"/>
        <end position="27"/>
    </location>
</feature>
<dbReference type="InterPro" id="IPR039575">
    <property type="entry name" value="P3H"/>
</dbReference>
<keyword evidence="1" id="KW-0732">Signal</keyword>
<dbReference type="Proteomes" id="UP001189429">
    <property type="component" value="Unassembled WGS sequence"/>
</dbReference>
<keyword evidence="3" id="KW-1185">Reference proteome</keyword>
<dbReference type="PANTHER" id="PTHR14049:SF9">
    <property type="entry name" value="PROCOLLAGEN-PROLINE 3-DIOXYGENASE"/>
    <property type="match status" value="1"/>
</dbReference>
<evidence type="ECO:0000313" key="2">
    <source>
        <dbReference type="EMBL" id="CAK0820200.1"/>
    </source>
</evidence>
<proteinExistence type="predicted"/>
<reference evidence="2" key="1">
    <citation type="submission" date="2023-10" db="EMBL/GenBank/DDBJ databases">
        <authorList>
            <person name="Chen Y."/>
            <person name="Shah S."/>
            <person name="Dougan E. K."/>
            <person name="Thang M."/>
            <person name="Chan C."/>
        </authorList>
    </citation>
    <scope>NUCLEOTIDE SEQUENCE [LARGE SCALE GENOMIC DNA]</scope>
</reference>
<dbReference type="PANTHER" id="PTHR14049">
    <property type="entry name" value="LEPRECAN 1"/>
    <property type="match status" value="1"/>
</dbReference>
<gene>
    <name evidence="2" type="ORF">PCOR1329_LOCUS21978</name>
</gene>
<dbReference type="EMBL" id="CAUYUJ010007291">
    <property type="protein sequence ID" value="CAK0820200.1"/>
    <property type="molecule type" value="Genomic_DNA"/>
</dbReference>
<evidence type="ECO:0000313" key="3">
    <source>
        <dbReference type="Proteomes" id="UP001189429"/>
    </source>
</evidence>
<evidence type="ECO:0000256" key="1">
    <source>
        <dbReference type="SAM" id="SignalP"/>
    </source>
</evidence>